<dbReference type="SMART" id="SM00044">
    <property type="entry name" value="CYCc"/>
    <property type="match status" value="1"/>
</dbReference>
<dbReference type="Gene3D" id="3.30.70.1230">
    <property type="entry name" value="Nucleotide cyclase"/>
    <property type="match status" value="1"/>
</dbReference>
<feature type="transmembrane region" description="Helical" evidence="2">
    <location>
        <begin position="283"/>
        <end position="300"/>
    </location>
</feature>
<protein>
    <submittedName>
        <fullName evidence="4">Adenylate/guanylate cyclase domain-containing protein</fullName>
    </submittedName>
</protein>
<dbReference type="InterPro" id="IPR029787">
    <property type="entry name" value="Nucleotide_cyclase"/>
</dbReference>
<dbReference type="PANTHER" id="PTHR43081:SF19">
    <property type="entry name" value="PH-SENSITIVE ADENYLATE CYCLASE RV1264"/>
    <property type="match status" value="1"/>
</dbReference>
<keyword evidence="2" id="KW-1133">Transmembrane helix</keyword>
<dbReference type="PROSITE" id="PS50125">
    <property type="entry name" value="GUANYLATE_CYCLASE_2"/>
    <property type="match status" value="1"/>
</dbReference>
<dbReference type="PANTHER" id="PTHR43081">
    <property type="entry name" value="ADENYLATE CYCLASE, TERMINAL-DIFFERENTIATION SPECIFIC-RELATED"/>
    <property type="match status" value="1"/>
</dbReference>
<comment type="caution">
    <text evidence="4">The sequence shown here is derived from an EMBL/GenBank/DDBJ whole genome shotgun (WGS) entry which is preliminary data.</text>
</comment>
<feature type="transmembrane region" description="Helical" evidence="2">
    <location>
        <begin position="230"/>
        <end position="247"/>
    </location>
</feature>
<evidence type="ECO:0000256" key="2">
    <source>
        <dbReference type="SAM" id="Phobius"/>
    </source>
</evidence>
<keyword evidence="2" id="KW-0472">Membrane</keyword>
<sequence length="302" mass="32657">MSETRRKLTTIFCADVQDYTRLMGADEEGTLAALKRCREAMGRLIESHGGRVINTWGDGLIADFPSVVEAVRAAVDTQNELAGFNARRPTDGRMLFRIGINLGDVIVENDDIYGDGVNIAARLQASAAAGGIVISSTVYDQVRNKVAVGFEFLGPLMVKNVDEGVPSYAVKIGNAKDETPPPQRSGPARPQPAAEIAEARPAPGRRRLFGVLGVIAAVLIGINLLSWQGVFWACFPVLGLAVVAALAWNRDQTRFNRRIASLAIVALGIAGINLFTWTGQFWAVWPILGIAAVMGLRWSMRR</sequence>
<feature type="domain" description="Guanylate cyclase" evidence="3">
    <location>
        <begin position="10"/>
        <end position="124"/>
    </location>
</feature>
<evidence type="ECO:0000313" key="5">
    <source>
        <dbReference type="Proteomes" id="UP000471753"/>
    </source>
</evidence>
<reference evidence="4 5" key="1">
    <citation type="submission" date="2019-12" db="EMBL/GenBank/DDBJ databases">
        <title>Rhizobium genotypes associated with high levels of biological nitrogen fixation by grain legumes in a temperate-maritime cropping system.</title>
        <authorList>
            <person name="Maluk M."/>
            <person name="Francesc Ferrando Molina F."/>
            <person name="Lopez Del Egido L."/>
            <person name="Lafos M."/>
            <person name="Langarica-Fuentes A."/>
            <person name="Gebre Yohannes G."/>
            <person name="Young M.W."/>
            <person name="Martin P."/>
            <person name="Gantlett R."/>
            <person name="Kenicer G."/>
            <person name="Hawes C."/>
            <person name="Begg G.S."/>
            <person name="Quilliam R.S."/>
            <person name="Squire G.R."/>
            <person name="Poole P.S."/>
            <person name="Young P.W."/>
            <person name="Iannetta P.M."/>
            <person name="James E.K."/>
        </authorList>
    </citation>
    <scope>NUCLEOTIDE SEQUENCE [LARGE SCALE GENOMIC DNA]</scope>
    <source>
        <strain evidence="4 5">JHI366</strain>
    </source>
</reference>
<keyword evidence="2" id="KW-0812">Transmembrane</keyword>
<dbReference type="GO" id="GO:0035556">
    <property type="term" value="P:intracellular signal transduction"/>
    <property type="evidence" value="ECO:0007669"/>
    <property type="project" value="InterPro"/>
</dbReference>
<dbReference type="AlphaFoldDB" id="A0A7K3UGI7"/>
<proteinExistence type="predicted"/>
<feature type="transmembrane region" description="Helical" evidence="2">
    <location>
        <begin position="259"/>
        <end position="277"/>
    </location>
</feature>
<evidence type="ECO:0000259" key="3">
    <source>
        <dbReference type="PROSITE" id="PS50125"/>
    </source>
</evidence>
<evidence type="ECO:0000313" key="4">
    <source>
        <dbReference type="EMBL" id="NEJ72289.1"/>
    </source>
</evidence>
<dbReference type="Pfam" id="PF00211">
    <property type="entry name" value="Guanylate_cyc"/>
    <property type="match status" value="1"/>
</dbReference>
<name>A0A7K3UGI7_9HYPH</name>
<dbReference type="Proteomes" id="UP000471753">
    <property type="component" value="Unassembled WGS sequence"/>
</dbReference>
<dbReference type="EMBL" id="WUFT01000010">
    <property type="protein sequence ID" value="NEJ72289.1"/>
    <property type="molecule type" value="Genomic_DNA"/>
</dbReference>
<gene>
    <name evidence="4" type="ORF">GR197_17390</name>
</gene>
<dbReference type="SUPFAM" id="SSF55073">
    <property type="entry name" value="Nucleotide cyclase"/>
    <property type="match status" value="1"/>
</dbReference>
<dbReference type="GO" id="GO:0006171">
    <property type="term" value="P:cAMP biosynthetic process"/>
    <property type="evidence" value="ECO:0007669"/>
    <property type="project" value="TreeGrafter"/>
</dbReference>
<organism evidence="4 5">
    <name type="scientific">Rhizobium phaseoli</name>
    <dbReference type="NCBI Taxonomy" id="396"/>
    <lineage>
        <taxon>Bacteria</taxon>
        <taxon>Pseudomonadati</taxon>
        <taxon>Pseudomonadota</taxon>
        <taxon>Alphaproteobacteria</taxon>
        <taxon>Hyphomicrobiales</taxon>
        <taxon>Rhizobiaceae</taxon>
        <taxon>Rhizobium/Agrobacterium group</taxon>
        <taxon>Rhizobium</taxon>
    </lineage>
</organism>
<dbReference type="RefSeq" id="WP_164011650.1">
    <property type="nucleotide sequence ID" value="NZ_WUFT01000010.1"/>
</dbReference>
<feature type="transmembrane region" description="Helical" evidence="2">
    <location>
        <begin position="208"/>
        <end position="224"/>
    </location>
</feature>
<accession>A0A7K3UGI7</accession>
<dbReference type="InterPro" id="IPR001054">
    <property type="entry name" value="A/G_cyclase"/>
</dbReference>
<evidence type="ECO:0000256" key="1">
    <source>
        <dbReference type="SAM" id="MobiDB-lite"/>
    </source>
</evidence>
<dbReference type="CDD" id="cd07302">
    <property type="entry name" value="CHD"/>
    <property type="match status" value="1"/>
</dbReference>
<dbReference type="InterPro" id="IPR050697">
    <property type="entry name" value="Adenylyl/Guanylyl_Cyclase_3/4"/>
</dbReference>
<dbReference type="GO" id="GO:0004016">
    <property type="term" value="F:adenylate cyclase activity"/>
    <property type="evidence" value="ECO:0007669"/>
    <property type="project" value="UniProtKB-ARBA"/>
</dbReference>
<feature type="region of interest" description="Disordered" evidence="1">
    <location>
        <begin position="172"/>
        <end position="194"/>
    </location>
</feature>